<evidence type="ECO:0000256" key="2">
    <source>
        <dbReference type="ARBA" id="ARBA00023015"/>
    </source>
</evidence>
<reference evidence="8 9" key="1">
    <citation type="submission" date="2018-06" db="EMBL/GenBank/DDBJ databases">
        <title>Mucibacter soli gen. nov., sp. nov., a new member of the family Chitinophagaceae producing mucin.</title>
        <authorList>
            <person name="Kim M.-K."/>
            <person name="Park S."/>
            <person name="Kim T.-S."/>
            <person name="Joung Y."/>
            <person name="Han J.-H."/>
            <person name="Kim S.B."/>
        </authorList>
    </citation>
    <scope>NUCLEOTIDE SEQUENCE [LARGE SCALE GENOMIC DNA]</scope>
    <source>
        <strain evidence="8 9">R1-15</strain>
    </source>
</reference>
<dbReference type="Proteomes" id="UP000248745">
    <property type="component" value="Unassembled WGS sequence"/>
</dbReference>
<dbReference type="NCBIfam" id="TIGR02937">
    <property type="entry name" value="sigma70-ECF"/>
    <property type="match status" value="1"/>
</dbReference>
<feature type="domain" description="RNA polymerase sigma factor 70 region 4 type 2" evidence="7">
    <location>
        <begin position="126"/>
        <end position="177"/>
    </location>
</feature>
<dbReference type="InterPro" id="IPR013325">
    <property type="entry name" value="RNA_pol_sigma_r2"/>
</dbReference>
<dbReference type="PANTHER" id="PTHR43133:SF8">
    <property type="entry name" value="RNA POLYMERASE SIGMA FACTOR HI_1459-RELATED"/>
    <property type="match status" value="1"/>
</dbReference>
<dbReference type="AlphaFoldDB" id="A0A2W2AI57"/>
<dbReference type="InterPro" id="IPR039425">
    <property type="entry name" value="RNA_pol_sigma-70-like"/>
</dbReference>
<gene>
    <name evidence="8" type="ORF">DN068_01770</name>
</gene>
<dbReference type="Pfam" id="PF08281">
    <property type="entry name" value="Sigma70_r4_2"/>
    <property type="match status" value="1"/>
</dbReference>
<evidence type="ECO:0000313" key="9">
    <source>
        <dbReference type="Proteomes" id="UP000248745"/>
    </source>
</evidence>
<organism evidence="8 9">
    <name type="scientific">Taibaiella soli</name>
    <dbReference type="NCBI Taxonomy" id="1649169"/>
    <lineage>
        <taxon>Bacteria</taxon>
        <taxon>Pseudomonadati</taxon>
        <taxon>Bacteroidota</taxon>
        <taxon>Chitinophagia</taxon>
        <taxon>Chitinophagales</taxon>
        <taxon>Chitinophagaceae</taxon>
        <taxon>Taibaiella</taxon>
    </lineage>
</organism>
<comment type="caution">
    <text evidence="8">The sequence shown here is derived from an EMBL/GenBank/DDBJ whole genome shotgun (WGS) entry which is preliminary data.</text>
</comment>
<evidence type="ECO:0000256" key="3">
    <source>
        <dbReference type="ARBA" id="ARBA00023082"/>
    </source>
</evidence>
<proteinExistence type="inferred from homology"/>
<evidence type="ECO:0000313" key="8">
    <source>
        <dbReference type="EMBL" id="PZF74951.1"/>
    </source>
</evidence>
<dbReference type="GO" id="GO:0016987">
    <property type="term" value="F:sigma factor activity"/>
    <property type="evidence" value="ECO:0007669"/>
    <property type="project" value="UniProtKB-KW"/>
</dbReference>
<dbReference type="RefSeq" id="WP_110997157.1">
    <property type="nucleotide sequence ID" value="NZ_QKTW01000002.1"/>
</dbReference>
<dbReference type="Gene3D" id="1.10.10.10">
    <property type="entry name" value="Winged helix-like DNA-binding domain superfamily/Winged helix DNA-binding domain"/>
    <property type="match status" value="1"/>
</dbReference>
<evidence type="ECO:0000259" key="7">
    <source>
        <dbReference type="Pfam" id="PF08281"/>
    </source>
</evidence>
<dbReference type="InterPro" id="IPR014284">
    <property type="entry name" value="RNA_pol_sigma-70_dom"/>
</dbReference>
<keyword evidence="2" id="KW-0805">Transcription regulation</keyword>
<dbReference type="GO" id="GO:0003677">
    <property type="term" value="F:DNA binding"/>
    <property type="evidence" value="ECO:0007669"/>
    <property type="project" value="UniProtKB-KW"/>
</dbReference>
<name>A0A2W2AI57_9BACT</name>
<evidence type="ECO:0000256" key="5">
    <source>
        <dbReference type="ARBA" id="ARBA00023163"/>
    </source>
</evidence>
<keyword evidence="5" id="KW-0804">Transcription</keyword>
<dbReference type="SUPFAM" id="SSF88659">
    <property type="entry name" value="Sigma3 and sigma4 domains of RNA polymerase sigma factors"/>
    <property type="match status" value="1"/>
</dbReference>
<accession>A0A2W2AI57</accession>
<dbReference type="OrthoDB" id="1116873at2"/>
<evidence type="ECO:0000256" key="1">
    <source>
        <dbReference type="ARBA" id="ARBA00010641"/>
    </source>
</evidence>
<keyword evidence="4" id="KW-0238">DNA-binding</keyword>
<dbReference type="Pfam" id="PF04542">
    <property type="entry name" value="Sigma70_r2"/>
    <property type="match status" value="1"/>
</dbReference>
<evidence type="ECO:0000259" key="6">
    <source>
        <dbReference type="Pfam" id="PF04542"/>
    </source>
</evidence>
<dbReference type="GO" id="GO:0006352">
    <property type="term" value="P:DNA-templated transcription initiation"/>
    <property type="evidence" value="ECO:0007669"/>
    <property type="project" value="InterPro"/>
</dbReference>
<feature type="domain" description="RNA polymerase sigma-70 region 2" evidence="6">
    <location>
        <begin position="31"/>
        <end position="96"/>
    </location>
</feature>
<dbReference type="InterPro" id="IPR036388">
    <property type="entry name" value="WH-like_DNA-bd_sf"/>
</dbReference>
<evidence type="ECO:0000256" key="4">
    <source>
        <dbReference type="ARBA" id="ARBA00023125"/>
    </source>
</evidence>
<dbReference type="EMBL" id="QKTW01000002">
    <property type="protein sequence ID" value="PZF74951.1"/>
    <property type="molecule type" value="Genomic_DNA"/>
</dbReference>
<dbReference type="SUPFAM" id="SSF88946">
    <property type="entry name" value="Sigma2 domain of RNA polymerase sigma factors"/>
    <property type="match status" value="1"/>
</dbReference>
<dbReference type="CDD" id="cd06171">
    <property type="entry name" value="Sigma70_r4"/>
    <property type="match status" value="1"/>
</dbReference>
<dbReference type="InterPro" id="IPR013249">
    <property type="entry name" value="RNA_pol_sigma70_r4_t2"/>
</dbReference>
<keyword evidence="9" id="KW-1185">Reference proteome</keyword>
<protein>
    <submittedName>
        <fullName evidence="8">Sigma-70 family RNA polymerase sigma factor</fullName>
    </submittedName>
</protein>
<keyword evidence="3" id="KW-0731">Sigma factor</keyword>
<dbReference type="PANTHER" id="PTHR43133">
    <property type="entry name" value="RNA POLYMERASE ECF-TYPE SIGMA FACTO"/>
    <property type="match status" value="1"/>
</dbReference>
<sequence>MPQSARYTDLSDEELLNVFRQSGDNQLLGILLQRYTLLLLGVGMKYLKDKDAAQDAVQQVFLKAITHLPQGPIQNFKGWLYILMRNHCLQLLRDKSYKLPEETLANIPANGDGLEEVKWQEYTLDQMNAALAELPEDQQQCVVLFYLKKMSYQQITDHTGFNFAQVKSYIQNGKRNLKINLLKKLGKS</sequence>
<dbReference type="Gene3D" id="1.10.1740.10">
    <property type="match status" value="1"/>
</dbReference>
<comment type="similarity">
    <text evidence="1">Belongs to the sigma-70 factor family. ECF subfamily.</text>
</comment>
<dbReference type="InterPro" id="IPR013324">
    <property type="entry name" value="RNA_pol_sigma_r3/r4-like"/>
</dbReference>
<dbReference type="InterPro" id="IPR007627">
    <property type="entry name" value="RNA_pol_sigma70_r2"/>
</dbReference>